<comment type="caution">
    <text evidence="1">The sequence shown here is derived from an EMBL/GenBank/DDBJ whole genome shotgun (WGS) entry which is preliminary data.</text>
</comment>
<proteinExistence type="predicted"/>
<evidence type="ECO:0000313" key="1">
    <source>
        <dbReference type="EMBL" id="KAJ3571877.1"/>
    </source>
</evidence>
<dbReference type="VEuPathDB" id="FungiDB:F4678DRAFT_455883"/>
<organism evidence="1 2">
    <name type="scientific">Xylaria arbuscula</name>
    <dbReference type="NCBI Taxonomy" id="114810"/>
    <lineage>
        <taxon>Eukaryota</taxon>
        <taxon>Fungi</taxon>
        <taxon>Dikarya</taxon>
        <taxon>Ascomycota</taxon>
        <taxon>Pezizomycotina</taxon>
        <taxon>Sordariomycetes</taxon>
        <taxon>Xylariomycetidae</taxon>
        <taxon>Xylariales</taxon>
        <taxon>Xylariaceae</taxon>
        <taxon>Xylaria</taxon>
    </lineage>
</organism>
<protein>
    <submittedName>
        <fullName evidence="1">Uncharacterized protein</fullName>
    </submittedName>
</protein>
<reference evidence="1" key="1">
    <citation type="submission" date="2022-07" db="EMBL/GenBank/DDBJ databases">
        <title>Genome Sequence of Xylaria arbuscula.</title>
        <authorList>
            <person name="Buettner E."/>
        </authorList>
    </citation>
    <scope>NUCLEOTIDE SEQUENCE</scope>
    <source>
        <strain evidence="1">VT107</strain>
    </source>
</reference>
<keyword evidence="2" id="KW-1185">Reference proteome</keyword>
<sequence>MPRSVAANLSEAAWSEQNDIEHSNFEHIKLTLWNLPEFNVMTHGNRAQERLNLEIEIYSASLKSLGLSDTALTPTNQVILSDEDHVFFNEDYEKHWWQALPEALTVTSLVLKVRHDRTWKPATLDNLVSRVPNLEEFRYEHMPQDPAANAIPIHHNPSFSAKR</sequence>
<evidence type="ECO:0000313" key="2">
    <source>
        <dbReference type="Proteomes" id="UP001148614"/>
    </source>
</evidence>
<gene>
    <name evidence="1" type="ORF">NPX13_g5231</name>
</gene>
<dbReference type="AlphaFoldDB" id="A0A9W8NE16"/>
<accession>A0A9W8NE16</accession>
<dbReference type="EMBL" id="JANPWZ010000809">
    <property type="protein sequence ID" value="KAJ3571877.1"/>
    <property type="molecule type" value="Genomic_DNA"/>
</dbReference>
<dbReference type="Proteomes" id="UP001148614">
    <property type="component" value="Unassembled WGS sequence"/>
</dbReference>
<name>A0A9W8NE16_9PEZI</name>